<dbReference type="EMBL" id="LCIN01000005">
    <property type="protein sequence ID" value="KKT57331.1"/>
    <property type="molecule type" value="Genomic_DNA"/>
</dbReference>
<proteinExistence type="predicted"/>
<evidence type="ECO:0000313" key="2">
    <source>
        <dbReference type="Proteomes" id="UP000033977"/>
    </source>
</evidence>
<sequence length="142" mass="16549">MLTDKFGEKITTSELLAAILALVPDFARIAGREKVHTLFGELRAYHPILREFDGFDTRWPQVWSEKLDEAFRWLSLSRMIKQDGEFHAFGITQDATEIVKEKILSRFTTEQILDAREVARIISERIVCKCDWCRTISKSLRM</sequence>
<dbReference type="AlphaFoldDB" id="A0A0G1ID59"/>
<comment type="caution">
    <text evidence="1">The sequence shown here is derived from an EMBL/GenBank/DDBJ whole genome shotgun (WGS) entry which is preliminary data.</text>
</comment>
<name>A0A0G1ID59_9BACT</name>
<evidence type="ECO:0000313" key="1">
    <source>
        <dbReference type="EMBL" id="KKT57331.1"/>
    </source>
</evidence>
<protein>
    <submittedName>
        <fullName evidence="1">Uncharacterized protein</fullName>
    </submittedName>
</protein>
<reference evidence="1 2" key="1">
    <citation type="journal article" date="2015" name="Nature">
        <title>rRNA introns, odd ribosomes, and small enigmatic genomes across a large radiation of phyla.</title>
        <authorList>
            <person name="Brown C.T."/>
            <person name="Hug L.A."/>
            <person name="Thomas B.C."/>
            <person name="Sharon I."/>
            <person name="Castelle C.J."/>
            <person name="Singh A."/>
            <person name="Wilkins M.J."/>
            <person name="Williams K.H."/>
            <person name="Banfield J.F."/>
        </authorList>
    </citation>
    <scope>NUCLEOTIDE SEQUENCE [LARGE SCALE GENOMIC DNA]</scope>
</reference>
<organism evidence="1 2">
    <name type="scientific">Candidatus Giovannonibacteria bacterium GW2011_GWB1_44_23</name>
    <dbReference type="NCBI Taxonomy" id="1618652"/>
    <lineage>
        <taxon>Bacteria</taxon>
        <taxon>Candidatus Giovannoniibacteriota</taxon>
    </lineage>
</organism>
<gene>
    <name evidence="1" type="ORF">UW49_C0005G0019</name>
</gene>
<dbReference type="Proteomes" id="UP000033977">
    <property type="component" value="Unassembled WGS sequence"/>
</dbReference>
<accession>A0A0G1ID59</accession>